<dbReference type="GO" id="GO:0006488">
    <property type="term" value="P:dolichol-linked oligosaccharide biosynthetic process"/>
    <property type="evidence" value="ECO:0007669"/>
    <property type="project" value="InterPro"/>
</dbReference>
<evidence type="ECO:0000256" key="3">
    <source>
        <dbReference type="ARBA" id="ARBA00017467"/>
    </source>
</evidence>
<dbReference type="Gene3D" id="3.40.50.2000">
    <property type="entry name" value="Glycogen Phosphorylase B"/>
    <property type="match status" value="1"/>
</dbReference>
<feature type="transmembrane region" description="Helical" evidence="8">
    <location>
        <begin position="6"/>
        <end position="29"/>
    </location>
</feature>
<keyword evidence="7 8" id="KW-0472">Membrane</keyword>
<evidence type="ECO:0000256" key="6">
    <source>
        <dbReference type="ARBA" id="ARBA00022989"/>
    </source>
</evidence>
<dbReference type="AlphaFoldDB" id="A0A0H5QWJ6"/>
<reference evidence="9" key="1">
    <citation type="submission" date="2015-04" db="EMBL/GenBank/DDBJ databases">
        <title>The genome sequence of the plant pathogenic Rhizarian Plasmodiophora brassicae reveals insights in its biotrophic life cycle and the origin of chitin synthesis.</title>
        <authorList>
            <person name="Schwelm A."/>
            <person name="Fogelqvist J."/>
            <person name="Knaust A."/>
            <person name="Julke S."/>
            <person name="Lilja T."/>
            <person name="Dhandapani V."/>
            <person name="Bonilla-Rosso G."/>
            <person name="Karlsson M."/>
            <person name="Shevchenko A."/>
            <person name="Choi S.R."/>
            <person name="Kim H.G."/>
            <person name="Park J.Y."/>
            <person name="Lim Y.P."/>
            <person name="Ludwig-Muller J."/>
            <person name="Dixelius C."/>
        </authorList>
    </citation>
    <scope>NUCLEOTIDE SEQUENCE</scope>
    <source>
        <tissue evidence="9">Potato root galls</tissue>
    </source>
</reference>
<evidence type="ECO:0000256" key="1">
    <source>
        <dbReference type="ARBA" id="ARBA00004389"/>
    </source>
</evidence>
<sequence>RTIRVISMILVALFSIGVILTARIIYCIYYDPVRCRSSPSTAVCTMAVLGSGGHTSELISVLRVLRQERYSPLHFAIAESDHISRSRVNLKDFPTCNFHIIPRSRSVGQSFPSSLLSALKSTISSIKLVYLLNPELIICNGPGTCVPICLSAFILRVCLARKNKIIFIESFCRVNTLSLSGRIIYPIASSFYVQWPELHLQYPSAKYIGTLC</sequence>
<evidence type="ECO:0000256" key="8">
    <source>
        <dbReference type="SAM" id="Phobius"/>
    </source>
</evidence>
<comment type="subcellular location">
    <subcellularLocation>
        <location evidence="1">Endoplasmic reticulum membrane</location>
        <topology evidence="1">Single-pass membrane protein</topology>
    </subcellularLocation>
</comment>
<accession>A0A0H5QWJ6</accession>
<dbReference type="GO" id="GO:0004577">
    <property type="term" value="F:N-acetylglucosaminyldiphosphodolichol N-acetylglucosaminyltransferase activity"/>
    <property type="evidence" value="ECO:0007669"/>
    <property type="project" value="TreeGrafter"/>
</dbReference>
<feature type="non-terminal residue" evidence="9">
    <location>
        <position position="1"/>
    </location>
</feature>
<comment type="similarity">
    <text evidence="2">Belongs to the ALG14 family.</text>
</comment>
<dbReference type="PANTHER" id="PTHR12154">
    <property type="entry name" value="GLYCOSYL TRANSFERASE-RELATED"/>
    <property type="match status" value="1"/>
</dbReference>
<protein>
    <recommendedName>
        <fullName evidence="3">UDP-N-acetylglucosamine transferase subunit ALG14</fullName>
    </recommendedName>
</protein>
<evidence type="ECO:0000313" key="9">
    <source>
        <dbReference type="EMBL" id="CRZ06132.1"/>
    </source>
</evidence>
<evidence type="ECO:0000256" key="7">
    <source>
        <dbReference type="ARBA" id="ARBA00023136"/>
    </source>
</evidence>
<keyword evidence="4 8" id="KW-0812">Transmembrane</keyword>
<evidence type="ECO:0000256" key="5">
    <source>
        <dbReference type="ARBA" id="ARBA00022824"/>
    </source>
</evidence>
<dbReference type="GO" id="GO:0043541">
    <property type="term" value="C:UDP-N-acetylglucosamine transferase complex"/>
    <property type="evidence" value="ECO:0007669"/>
    <property type="project" value="TreeGrafter"/>
</dbReference>
<name>A0A0H5QWJ6_9EUKA</name>
<proteinExistence type="inferred from homology"/>
<dbReference type="InterPro" id="IPR013969">
    <property type="entry name" value="Oligosacch_biosynth_Alg14"/>
</dbReference>
<dbReference type="Pfam" id="PF08660">
    <property type="entry name" value="Alg14"/>
    <property type="match status" value="1"/>
</dbReference>
<dbReference type="PANTHER" id="PTHR12154:SF4">
    <property type="entry name" value="UDP-N-ACETYLGLUCOSAMINE TRANSFERASE SUBUNIT ALG14 HOMOLOG"/>
    <property type="match status" value="1"/>
</dbReference>
<keyword evidence="5" id="KW-0256">Endoplasmic reticulum</keyword>
<evidence type="ECO:0000256" key="4">
    <source>
        <dbReference type="ARBA" id="ARBA00022692"/>
    </source>
</evidence>
<keyword evidence="6 8" id="KW-1133">Transmembrane helix</keyword>
<dbReference type="EMBL" id="HACM01005690">
    <property type="protein sequence ID" value="CRZ06132.1"/>
    <property type="molecule type" value="Transcribed_RNA"/>
</dbReference>
<organism evidence="9">
    <name type="scientific">Spongospora subterranea</name>
    <dbReference type="NCBI Taxonomy" id="70186"/>
    <lineage>
        <taxon>Eukaryota</taxon>
        <taxon>Sar</taxon>
        <taxon>Rhizaria</taxon>
        <taxon>Endomyxa</taxon>
        <taxon>Phytomyxea</taxon>
        <taxon>Plasmodiophorida</taxon>
        <taxon>Plasmodiophoridae</taxon>
        <taxon>Spongospora</taxon>
    </lineage>
</organism>
<evidence type="ECO:0000256" key="2">
    <source>
        <dbReference type="ARBA" id="ARBA00009731"/>
    </source>
</evidence>